<dbReference type="Pfam" id="PF00027">
    <property type="entry name" value="cNMP_binding"/>
    <property type="match status" value="1"/>
</dbReference>
<dbReference type="KEGG" id="psty:BFS30_20620"/>
<dbReference type="InterPro" id="IPR000595">
    <property type="entry name" value="cNMP-bd_dom"/>
</dbReference>
<dbReference type="Proteomes" id="UP000094313">
    <property type="component" value="Chromosome"/>
</dbReference>
<dbReference type="InterPro" id="IPR014710">
    <property type="entry name" value="RmlC-like_jellyroll"/>
</dbReference>
<evidence type="ECO:0000313" key="2">
    <source>
        <dbReference type="EMBL" id="AOM79362.1"/>
    </source>
</evidence>
<keyword evidence="3" id="KW-1185">Reference proteome</keyword>
<dbReference type="EMBL" id="CP017141">
    <property type="protein sequence ID" value="AOM79362.1"/>
    <property type="molecule type" value="Genomic_DNA"/>
</dbReference>
<dbReference type="CDD" id="cd00038">
    <property type="entry name" value="CAP_ED"/>
    <property type="match status" value="1"/>
</dbReference>
<dbReference type="InterPro" id="IPR018490">
    <property type="entry name" value="cNMP-bd_dom_sf"/>
</dbReference>
<dbReference type="RefSeq" id="WP_069381025.1">
    <property type="nucleotide sequence ID" value="NZ_CP017141.1"/>
</dbReference>
<organism evidence="2 3">
    <name type="scientific">Pedobacter steynii</name>
    <dbReference type="NCBI Taxonomy" id="430522"/>
    <lineage>
        <taxon>Bacteria</taxon>
        <taxon>Pseudomonadati</taxon>
        <taxon>Bacteroidota</taxon>
        <taxon>Sphingobacteriia</taxon>
        <taxon>Sphingobacteriales</taxon>
        <taxon>Sphingobacteriaceae</taxon>
        <taxon>Pedobacter</taxon>
    </lineage>
</organism>
<dbReference type="PROSITE" id="PS50042">
    <property type="entry name" value="CNMP_BINDING_3"/>
    <property type="match status" value="1"/>
</dbReference>
<proteinExistence type="predicted"/>
<dbReference type="AlphaFoldDB" id="A0A1D7QL04"/>
<protein>
    <submittedName>
        <fullName evidence="2">Crp/Fnr family transcriptional regulator</fullName>
    </submittedName>
</protein>
<sequence length="192" mass="22531">MPVFEHILANFALHVNLDVAEEAYVTSVLQHKTLEKNKMLLETGETCRNLYFIDKGCLRVFNRDKDGLEHNVLFCPENWWAADMTSFSGQVPAYYSIAALETTELFYFSYQSLEQLYIDVPKLERFFRILAQNGFSLYQRRVNSIISRSAEERYIQFQHLYPKLEQRIAQKHIASYLGITPVFLSMIRKRNG</sequence>
<dbReference type="Gene3D" id="2.60.120.10">
    <property type="entry name" value="Jelly Rolls"/>
    <property type="match status" value="1"/>
</dbReference>
<reference evidence="2 3" key="1">
    <citation type="submission" date="2016-08" db="EMBL/GenBank/DDBJ databases">
        <authorList>
            <person name="Seilhamer J.J."/>
        </authorList>
    </citation>
    <scope>NUCLEOTIDE SEQUENCE [LARGE SCALE GENOMIC DNA]</scope>
    <source>
        <strain evidence="2 3">DX4</strain>
    </source>
</reference>
<accession>A0A1D7QL04</accession>
<name>A0A1D7QL04_9SPHI</name>
<evidence type="ECO:0000313" key="3">
    <source>
        <dbReference type="Proteomes" id="UP000094313"/>
    </source>
</evidence>
<gene>
    <name evidence="2" type="ORF">BFS30_20620</name>
</gene>
<feature type="domain" description="Cyclic nucleotide-binding" evidence="1">
    <location>
        <begin position="13"/>
        <end position="116"/>
    </location>
</feature>
<evidence type="ECO:0000259" key="1">
    <source>
        <dbReference type="PROSITE" id="PS50042"/>
    </source>
</evidence>
<dbReference type="SUPFAM" id="SSF51206">
    <property type="entry name" value="cAMP-binding domain-like"/>
    <property type="match status" value="1"/>
</dbReference>
<dbReference type="OrthoDB" id="9152304at2"/>